<feature type="transmembrane region" description="Helical" evidence="2">
    <location>
        <begin position="128"/>
        <end position="149"/>
    </location>
</feature>
<evidence type="ECO:0008006" key="5">
    <source>
        <dbReference type="Google" id="ProtNLM"/>
    </source>
</evidence>
<feature type="region of interest" description="Disordered" evidence="1">
    <location>
        <begin position="501"/>
        <end position="523"/>
    </location>
</feature>
<organism evidence="3 4">
    <name type="scientific">Phytoactinopolyspora mesophila</name>
    <dbReference type="NCBI Taxonomy" id="2650750"/>
    <lineage>
        <taxon>Bacteria</taxon>
        <taxon>Bacillati</taxon>
        <taxon>Actinomycetota</taxon>
        <taxon>Actinomycetes</taxon>
        <taxon>Jiangellales</taxon>
        <taxon>Jiangellaceae</taxon>
        <taxon>Phytoactinopolyspora</taxon>
    </lineage>
</organism>
<feature type="transmembrane region" description="Helical" evidence="2">
    <location>
        <begin position="344"/>
        <end position="365"/>
    </location>
</feature>
<keyword evidence="2" id="KW-0472">Membrane</keyword>
<dbReference type="EMBL" id="WLZY01000003">
    <property type="protein sequence ID" value="NDL57712.1"/>
    <property type="molecule type" value="Genomic_DNA"/>
</dbReference>
<feature type="transmembrane region" description="Helical" evidence="2">
    <location>
        <begin position="238"/>
        <end position="258"/>
    </location>
</feature>
<dbReference type="RefSeq" id="WP_162450384.1">
    <property type="nucleotide sequence ID" value="NZ_WLZY01000003.1"/>
</dbReference>
<protein>
    <recommendedName>
        <fullName evidence="5">Integral membrane protein</fullName>
    </recommendedName>
</protein>
<evidence type="ECO:0000256" key="1">
    <source>
        <dbReference type="SAM" id="MobiDB-lite"/>
    </source>
</evidence>
<feature type="transmembrane region" description="Helical" evidence="2">
    <location>
        <begin position="313"/>
        <end position="332"/>
    </location>
</feature>
<name>A0A7K3M475_9ACTN</name>
<keyword evidence="2" id="KW-1133">Transmembrane helix</keyword>
<evidence type="ECO:0000313" key="4">
    <source>
        <dbReference type="Proteomes" id="UP000460435"/>
    </source>
</evidence>
<feature type="compositionally biased region" description="Polar residues" evidence="1">
    <location>
        <begin position="501"/>
        <end position="517"/>
    </location>
</feature>
<feature type="transmembrane region" description="Helical" evidence="2">
    <location>
        <begin position="386"/>
        <end position="405"/>
    </location>
</feature>
<dbReference type="SUPFAM" id="SSF53474">
    <property type="entry name" value="alpha/beta-Hydrolases"/>
    <property type="match status" value="1"/>
</dbReference>
<proteinExistence type="predicted"/>
<evidence type="ECO:0000256" key="2">
    <source>
        <dbReference type="SAM" id="Phobius"/>
    </source>
</evidence>
<accession>A0A7K3M475</accession>
<keyword evidence="2" id="KW-0812">Transmembrane</keyword>
<feature type="transmembrane region" description="Helical" evidence="2">
    <location>
        <begin position="270"/>
        <end position="292"/>
    </location>
</feature>
<dbReference type="InterPro" id="IPR029058">
    <property type="entry name" value="AB_hydrolase_fold"/>
</dbReference>
<feature type="transmembrane region" description="Helical" evidence="2">
    <location>
        <begin position="546"/>
        <end position="568"/>
    </location>
</feature>
<keyword evidence="4" id="KW-1185">Reference proteome</keyword>
<dbReference type="AlphaFoldDB" id="A0A7K3M475"/>
<feature type="transmembrane region" description="Helical" evidence="2">
    <location>
        <begin position="184"/>
        <end position="202"/>
    </location>
</feature>
<feature type="transmembrane region" description="Helical" evidence="2">
    <location>
        <begin position="580"/>
        <end position="603"/>
    </location>
</feature>
<evidence type="ECO:0000313" key="3">
    <source>
        <dbReference type="EMBL" id="NDL57712.1"/>
    </source>
</evidence>
<sequence length="793" mass="84013">MTTERNTDYTDESLDTGMAGRTELRIHGVSGTPPEAILDHPLLKQVAGDDKAGFHRRWYPGGRSADITSGHRLEAYHWGNLTSGSAARAAWLMLLPFMLANLAHWMLPPVRAEARRARAAAGHAAAMLLRLFGLALTFTLVLTAVQAAMDVAAWQCAGNWRCGSSSPLTTMLVDGWMSEPGTRIVISALVPLAVVGGIAVLGRKPLRRTSPEPDVSVAREGDRPLSRRSFWRGNPGMPALRSAHVAGSAALLAATIAWPATTLAASGAMAIAGAVVCVTSLAVVGVAAGLVATEGIAGRSAYRSTAVAATRRLAFVLLVSATIFSVWDHGRWEAAGRLPGLRPAILILFGAGFVLLLLLTAAVLVQQPWRHDTGGFRPTMRGLGTPAVATIAYLIAGGLSAGLAYRVSDLLGFPVLSQSSADALRGATNRIIADESLPFATRQAAWTSDWPIVIPPSFAWAGAAAAVIVAAVLLIAAWIGVGMFRRVGPLAEQIAAEHNSALTRRSDNGANTPPSSTVRREASDPEIRRIARVVAAASLTEGSGRFVGRVVLVAGAVLVAGLGVYAAGVDNWRLVEEPPLSSLTAFGTWLVGAFALGLVALVWRSVHSPALRRVVGILWDVGSFWPRAAHPLAPPSYGERAVPDLVDRVKELAAAPGSSVLLSGHSQGSVLAAATVMQLPEEVAGRVDLITHGSPLRRLYCRHFPAYLDRSALHSVAGTVNYGWKNFYRDTDPIGSWVFRPDDGPPDDAHAPADRIGDIDHRLLDPPTLDDPIAGHADYWHDTAYASHVRSRH</sequence>
<dbReference type="Proteomes" id="UP000460435">
    <property type="component" value="Unassembled WGS sequence"/>
</dbReference>
<gene>
    <name evidence="3" type="ORF">F7O44_11565</name>
</gene>
<reference evidence="3 4" key="1">
    <citation type="submission" date="2019-11" db="EMBL/GenBank/DDBJ databases">
        <authorList>
            <person name="Li X.-J."/>
            <person name="Feng X.-M."/>
        </authorList>
    </citation>
    <scope>NUCLEOTIDE SEQUENCE [LARGE SCALE GENOMIC DNA]</scope>
    <source>
        <strain evidence="3 4">XMNu-373</strain>
    </source>
</reference>
<comment type="caution">
    <text evidence="3">The sequence shown here is derived from an EMBL/GenBank/DDBJ whole genome shotgun (WGS) entry which is preliminary data.</text>
</comment>
<feature type="transmembrane region" description="Helical" evidence="2">
    <location>
        <begin position="458"/>
        <end position="481"/>
    </location>
</feature>